<keyword evidence="2" id="KW-0456">Lyase</keyword>
<evidence type="ECO:0000313" key="2">
    <source>
        <dbReference type="EMBL" id="RZS89379.1"/>
    </source>
</evidence>
<accession>A0A4V2F4H9</accession>
<name>A0A4V2F4H9_9ACTN</name>
<dbReference type="InterPro" id="IPR037523">
    <property type="entry name" value="VOC_core"/>
</dbReference>
<evidence type="ECO:0000259" key="1">
    <source>
        <dbReference type="PROSITE" id="PS51819"/>
    </source>
</evidence>
<dbReference type="InterPro" id="IPR004360">
    <property type="entry name" value="Glyas_Fos-R_dOase_dom"/>
</dbReference>
<dbReference type="EMBL" id="SGXD01000002">
    <property type="protein sequence ID" value="RZS89379.1"/>
    <property type="molecule type" value="Genomic_DNA"/>
</dbReference>
<sequence length="131" mass="14147">MLSDSRVTANIPAADIGRAKAFYSEVLGFEPAQDLGGMVVYRAGDTLFSVYQTEHAGQAGHTLAQFHVTDIQTEAKELRARGVVFEQYDLPGTTWTDGIAYHEGMGYAAWFTDSEGNVLCIDQPAAGLALD</sequence>
<reference evidence="2 3" key="1">
    <citation type="submission" date="2019-02" db="EMBL/GenBank/DDBJ databases">
        <title>Genomic Encyclopedia of Type Strains, Phase IV (KMG-IV): sequencing the most valuable type-strain genomes for metagenomic binning, comparative biology and taxonomic classification.</title>
        <authorList>
            <person name="Goeker M."/>
        </authorList>
    </citation>
    <scope>NUCLEOTIDE SEQUENCE [LARGE SCALE GENOMIC DNA]</scope>
    <source>
        <strain evidence="2 3">DSM 45622</strain>
    </source>
</reference>
<gene>
    <name evidence="2" type="ORF">EV189_1142</name>
</gene>
<dbReference type="Proteomes" id="UP000293638">
    <property type="component" value="Unassembled WGS sequence"/>
</dbReference>
<evidence type="ECO:0000313" key="3">
    <source>
        <dbReference type="Proteomes" id="UP000293638"/>
    </source>
</evidence>
<dbReference type="RefSeq" id="WP_130492001.1">
    <property type="nucleotide sequence ID" value="NZ_SGXD01000002.1"/>
</dbReference>
<protein>
    <submittedName>
        <fullName evidence="2">Putative enzyme related to lactoylglutathione lyase</fullName>
    </submittedName>
</protein>
<dbReference type="GO" id="GO:0016829">
    <property type="term" value="F:lyase activity"/>
    <property type="evidence" value="ECO:0007669"/>
    <property type="project" value="UniProtKB-KW"/>
</dbReference>
<dbReference type="Pfam" id="PF00903">
    <property type="entry name" value="Glyoxalase"/>
    <property type="match status" value="1"/>
</dbReference>
<proteinExistence type="predicted"/>
<dbReference type="AlphaFoldDB" id="A0A4V2F4H9"/>
<keyword evidence="3" id="KW-1185">Reference proteome</keyword>
<dbReference type="SUPFAM" id="SSF54593">
    <property type="entry name" value="Glyoxalase/Bleomycin resistance protein/Dihydroxybiphenyl dioxygenase"/>
    <property type="match status" value="1"/>
</dbReference>
<comment type="caution">
    <text evidence="2">The sequence shown here is derived from an EMBL/GenBank/DDBJ whole genome shotgun (WGS) entry which is preliminary data.</text>
</comment>
<dbReference type="PROSITE" id="PS51819">
    <property type="entry name" value="VOC"/>
    <property type="match status" value="1"/>
</dbReference>
<feature type="domain" description="VOC" evidence="1">
    <location>
        <begin position="3"/>
        <end position="124"/>
    </location>
</feature>
<dbReference type="OrthoDB" id="9804907at2"/>
<dbReference type="InterPro" id="IPR029068">
    <property type="entry name" value="Glyas_Bleomycin-R_OHBP_Dase"/>
</dbReference>
<organism evidence="2 3">
    <name type="scientific">Motilibacter rhizosphaerae</name>
    <dbReference type="NCBI Taxonomy" id="598652"/>
    <lineage>
        <taxon>Bacteria</taxon>
        <taxon>Bacillati</taxon>
        <taxon>Actinomycetota</taxon>
        <taxon>Actinomycetes</taxon>
        <taxon>Motilibacterales</taxon>
        <taxon>Motilibacteraceae</taxon>
        <taxon>Motilibacter</taxon>
    </lineage>
</organism>
<dbReference type="Gene3D" id="3.10.180.10">
    <property type="entry name" value="2,3-Dihydroxybiphenyl 1,2-Dioxygenase, domain 1"/>
    <property type="match status" value="1"/>
</dbReference>